<sequence>VNNEPTEVKCRPNLKLNLTGYIIRHAAVYSGDFNSHHSDWKYRSNNICGEKLTEWSTNNQYYLIFDAKNRNTFRSARWQTETNPDLCFVSTNVHGRPLQTE</sequence>
<organism evidence="2">
    <name type="scientific">Graphocephala atropunctata</name>
    <dbReference type="NCBI Taxonomy" id="36148"/>
    <lineage>
        <taxon>Eukaryota</taxon>
        <taxon>Metazoa</taxon>
        <taxon>Ecdysozoa</taxon>
        <taxon>Arthropoda</taxon>
        <taxon>Hexapoda</taxon>
        <taxon>Insecta</taxon>
        <taxon>Pterygota</taxon>
        <taxon>Neoptera</taxon>
        <taxon>Paraneoptera</taxon>
        <taxon>Hemiptera</taxon>
        <taxon>Auchenorrhyncha</taxon>
        <taxon>Membracoidea</taxon>
        <taxon>Cicadellidae</taxon>
        <taxon>Cicadellinae</taxon>
        <taxon>Cicadellini</taxon>
        <taxon>Graphocephala</taxon>
    </lineage>
</organism>
<proteinExistence type="predicted"/>
<dbReference type="EMBL" id="GEBQ01020638">
    <property type="protein sequence ID" value="JAT19339.1"/>
    <property type="molecule type" value="Transcribed_RNA"/>
</dbReference>
<dbReference type="InterPro" id="IPR036691">
    <property type="entry name" value="Endo/exonu/phosph_ase_sf"/>
</dbReference>
<dbReference type="PANTHER" id="PTHR36688:SF2">
    <property type="entry name" value="ENDONUCLEASE_EXONUCLEASE_PHOSPHATASE DOMAIN-CONTAINING PROTEIN"/>
    <property type="match status" value="1"/>
</dbReference>
<feature type="non-terminal residue" evidence="2">
    <location>
        <position position="101"/>
    </location>
</feature>
<reference evidence="2" key="1">
    <citation type="submission" date="2015-11" db="EMBL/GenBank/DDBJ databases">
        <title>De novo transcriptome assembly of four potential Pierce s Disease insect vectors from Arizona vineyards.</title>
        <authorList>
            <person name="Tassone E.E."/>
        </authorList>
    </citation>
    <scope>NUCLEOTIDE SEQUENCE</scope>
</reference>
<dbReference type="PANTHER" id="PTHR36688">
    <property type="entry name" value="ENDO/EXONUCLEASE/PHOSPHATASE DOMAIN-CONTAINING PROTEIN"/>
    <property type="match status" value="1"/>
</dbReference>
<name>A0A1B6L6K5_9HEMI</name>
<dbReference type="InterPro" id="IPR052560">
    <property type="entry name" value="RdDP_mobile_element"/>
</dbReference>
<dbReference type="AlphaFoldDB" id="A0A1B6L6K5"/>
<dbReference type="SUPFAM" id="SSF56219">
    <property type="entry name" value="DNase I-like"/>
    <property type="match status" value="1"/>
</dbReference>
<dbReference type="InterPro" id="IPR005135">
    <property type="entry name" value="Endo/exonuclease/phosphatase"/>
</dbReference>
<dbReference type="Gene3D" id="3.60.10.10">
    <property type="entry name" value="Endonuclease/exonuclease/phosphatase"/>
    <property type="match status" value="1"/>
</dbReference>
<dbReference type="GO" id="GO:0003824">
    <property type="term" value="F:catalytic activity"/>
    <property type="evidence" value="ECO:0007669"/>
    <property type="project" value="InterPro"/>
</dbReference>
<dbReference type="Pfam" id="PF14529">
    <property type="entry name" value="Exo_endo_phos_2"/>
    <property type="match status" value="1"/>
</dbReference>
<evidence type="ECO:0000313" key="2">
    <source>
        <dbReference type="EMBL" id="JAT19339.1"/>
    </source>
</evidence>
<evidence type="ECO:0000259" key="1">
    <source>
        <dbReference type="Pfam" id="PF14529"/>
    </source>
</evidence>
<feature type="non-terminal residue" evidence="2">
    <location>
        <position position="1"/>
    </location>
</feature>
<gene>
    <name evidence="2" type="ORF">g.51436</name>
</gene>
<feature type="domain" description="Endonuclease/exonuclease/phosphatase" evidence="1">
    <location>
        <begin position="27"/>
        <end position="96"/>
    </location>
</feature>
<accession>A0A1B6L6K5</accession>
<protein>
    <recommendedName>
        <fullName evidence="1">Endonuclease/exonuclease/phosphatase domain-containing protein</fullName>
    </recommendedName>
</protein>